<evidence type="ECO:0000256" key="3">
    <source>
        <dbReference type="ARBA" id="ARBA00022525"/>
    </source>
</evidence>
<dbReference type="GO" id="GO:0030246">
    <property type="term" value="F:carbohydrate binding"/>
    <property type="evidence" value="ECO:0007669"/>
    <property type="project" value="UniProtKB-KW"/>
</dbReference>
<evidence type="ECO:0000256" key="4">
    <source>
        <dbReference type="ARBA" id="ARBA00022734"/>
    </source>
</evidence>
<dbReference type="Gramene" id="TraesWEE_scaffold_010370_01G000300.1">
    <property type="protein sequence ID" value="TraesWEE_scaffold_010370_01G000300.1"/>
    <property type="gene ID" value="TraesWEE_scaffold_010370_01G000300"/>
</dbReference>
<dbReference type="Gramene" id="TraesCS4B02G024500.1">
    <property type="protein sequence ID" value="TraesCS4B02G024500.1"/>
    <property type="gene ID" value="TraesCS4B02G024500"/>
</dbReference>
<reference evidence="7" key="1">
    <citation type="submission" date="2018-08" db="EMBL/GenBank/DDBJ databases">
        <authorList>
            <person name="Rossello M."/>
        </authorList>
    </citation>
    <scope>NUCLEOTIDE SEQUENCE [LARGE SCALE GENOMIC DNA]</scope>
    <source>
        <strain evidence="7">cv. Chinese Spring</strain>
    </source>
</reference>
<dbReference type="AlphaFoldDB" id="A0A3B6IKR6"/>
<evidence type="ECO:0000259" key="6">
    <source>
        <dbReference type="PROSITE" id="PS51752"/>
    </source>
</evidence>
<dbReference type="Gramene" id="TraesJUL4B03G02252140.1">
    <property type="protein sequence ID" value="TraesJUL4B03G02252140.1"/>
    <property type="gene ID" value="TraesJUL4B03G02252140"/>
</dbReference>
<dbReference type="Pfam" id="PF03018">
    <property type="entry name" value="Dirigent"/>
    <property type="match status" value="1"/>
</dbReference>
<comment type="subunit">
    <text evidence="2 5">Homodimer.</text>
</comment>
<keyword evidence="8" id="KW-1185">Reference proteome</keyword>
<dbReference type="InterPro" id="IPR004265">
    <property type="entry name" value="Dirigent"/>
</dbReference>
<dbReference type="Gramene" id="TraesARI4B03G02267850.1">
    <property type="protein sequence ID" value="TraesARI4B03G02267850.1"/>
    <property type="gene ID" value="TraesARI4B03G02267850"/>
</dbReference>
<dbReference type="STRING" id="4565.A0A3B6IKR6"/>
<dbReference type="Gramene" id="TraesJAG4B03G02230730.1">
    <property type="protein sequence ID" value="TraesJAG4B03G02230730.1"/>
    <property type="gene ID" value="TraesJAG4B03G02230730"/>
</dbReference>
<accession>A0A3B6IKR6</accession>
<keyword evidence="5" id="KW-0052">Apoplast</keyword>
<dbReference type="GO" id="GO:0009699">
    <property type="term" value="P:phenylpropanoid biosynthetic process"/>
    <property type="evidence" value="ECO:0007669"/>
    <property type="project" value="UniProtKB-ARBA"/>
</dbReference>
<dbReference type="PROSITE" id="PS51752">
    <property type="entry name" value="JACALIN_LECTIN"/>
    <property type="match status" value="1"/>
</dbReference>
<gene>
    <name evidence="7" type="primary">LOC123094249</name>
</gene>
<dbReference type="PANTHER" id="PTHR46506">
    <property type="entry name" value="OS05G0143600 PROTEIN"/>
    <property type="match status" value="1"/>
</dbReference>
<dbReference type="Gramene" id="TraesLAC4B03G02185100.1">
    <property type="protein sequence ID" value="TraesLAC4B03G02185100.1"/>
    <property type="gene ID" value="TraesLAC4B03G02185100"/>
</dbReference>
<dbReference type="OrthoDB" id="598743at2759"/>
<dbReference type="Gramene" id="TraesCLE_scaffold_017781_01G000100.1">
    <property type="protein sequence ID" value="TraesCLE_scaffold_017781_01G000100.1"/>
    <property type="gene ID" value="TraesCLE_scaffold_017781_01G000100"/>
</dbReference>
<evidence type="ECO:0000313" key="8">
    <source>
        <dbReference type="Proteomes" id="UP000019116"/>
    </source>
</evidence>
<name>A0A3B6IKR6_WHEAT</name>
<dbReference type="EnsemblPlants" id="TraesCS4B02G024500.1">
    <property type="protein sequence ID" value="TraesCS4B02G024500.1"/>
    <property type="gene ID" value="TraesCS4B02G024500"/>
</dbReference>
<dbReference type="Gramene" id="TraesSTA4B03G02226640.1">
    <property type="protein sequence ID" value="TraesSTA4B03G02226640.1"/>
    <property type="gene ID" value="TraesSTA4B03G02226640"/>
</dbReference>
<dbReference type="Gramene" id="TraesSYM4B03G02256800.1">
    <property type="protein sequence ID" value="TraesSYM4B03G02256800.1"/>
    <property type="gene ID" value="TraesSYM4B03G02256800"/>
</dbReference>
<keyword evidence="4" id="KW-0430">Lectin</keyword>
<dbReference type="GeneID" id="123094249"/>
<dbReference type="InterPro" id="IPR033734">
    <property type="entry name" value="Jacalin-like_lectin_dom_plant"/>
</dbReference>
<evidence type="ECO:0000256" key="1">
    <source>
        <dbReference type="ARBA" id="ARBA00010746"/>
    </source>
</evidence>
<proteinExistence type="inferred from homology"/>
<dbReference type="CDD" id="cd09612">
    <property type="entry name" value="Jacalin"/>
    <property type="match status" value="1"/>
</dbReference>
<dbReference type="Proteomes" id="UP000019116">
    <property type="component" value="Chromosome 4B"/>
</dbReference>
<dbReference type="Gramene" id="TraesLDM4B03G02230120.1">
    <property type="protein sequence ID" value="TraesLDM4B03G02230120.1"/>
    <property type="gene ID" value="TraesLDM4B03G02230120"/>
</dbReference>
<dbReference type="Gramene" id="TraesMAC4B03G02231080.1">
    <property type="protein sequence ID" value="TraesMAC4B03G02231080.1"/>
    <property type="gene ID" value="TraesMAC4B03G02231080"/>
</dbReference>
<dbReference type="SMR" id="A0A3B6IKR6"/>
<evidence type="ECO:0000256" key="2">
    <source>
        <dbReference type="ARBA" id="ARBA00011738"/>
    </source>
</evidence>
<dbReference type="Gramene" id="TraesNOR4B03G02248270.1">
    <property type="protein sequence ID" value="TraesNOR4B03G02248270.1"/>
    <property type="gene ID" value="TraesNOR4B03G02248270"/>
</dbReference>
<dbReference type="InterPro" id="IPR036404">
    <property type="entry name" value="Jacalin-like_lectin_dom_sf"/>
</dbReference>
<evidence type="ECO:0000313" key="7">
    <source>
        <dbReference type="EnsemblPlants" id="TraesCS4B02G024500.1"/>
    </source>
</evidence>
<keyword evidence="3 5" id="KW-0964">Secreted</keyword>
<dbReference type="InterPro" id="IPR001229">
    <property type="entry name" value="Jacalin-like_lectin_dom"/>
</dbReference>
<sequence>MAKANPSYYQTTAPVSAPVQYQEHLFHLFVHQQLEATNGANQLITVNPKLPQGFGVTVATDWDIRDGPDTTAKVVARAQGLHQGSGKSSGAWFMSFNTVFTDERFKGSSLSVQGHLVSDEGEWVVTGGTGEFAFAQGVVTYKKIKELAGGNIRELRFRVVCFNFPKPNTLTKVGPWGGNGGTPFGPWGGNGGIPFEITEAEQPQRLESVTIQSNEVIDAIAFTYIGQGGARRTVGPFGGGGGVKQPIVQLGPSETVKEIFGTTGNFQGSNVVTSLSIVTNVKTYGPFGKQSNGTTPFRTTAPDKHSIVGFYGRSGQFVDQLGAYVRPTPN</sequence>
<reference evidence="7" key="2">
    <citation type="submission" date="2018-10" db="UniProtKB">
        <authorList>
            <consortium name="EnsemblPlants"/>
        </authorList>
    </citation>
    <scope>IDENTIFICATION</scope>
</reference>
<dbReference type="GO" id="GO:0048046">
    <property type="term" value="C:apoplast"/>
    <property type="evidence" value="ECO:0007669"/>
    <property type="project" value="UniProtKB-SubCell"/>
</dbReference>
<feature type="domain" description="Jacalin-type lectin" evidence="6">
    <location>
        <begin position="181"/>
        <end position="327"/>
    </location>
</feature>
<comment type="similarity">
    <text evidence="1 5">Belongs to the plant dirigent protein family.</text>
</comment>
<protein>
    <recommendedName>
        <fullName evidence="5">Dirigent protein</fullName>
    </recommendedName>
</protein>
<organism evidence="7">
    <name type="scientific">Triticum aestivum</name>
    <name type="common">Wheat</name>
    <dbReference type="NCBI Taxonomy" id="4565"/>
    <lineage>
        <taxon>Eukaryota</taxon>
        <taxon>Viridiplantae</taxon>
        <taxon>Streptophyta</taxon>
        <taxon>Embryophyta</taxon>
        <taxon>Tracheophyta</taxon>
        <taxon>Spermatophyta</taxon>
        <taxon>Magnoliopsida</taxon>
        <taxon>Liliopsida</taxon>
        <taxon>Poales</taxon>
        <taxon>Poaceae</taxon>
        <taxon>BOP clade</taxon>
        <taxon>Pooideae</taxon>
        <taxon>Triticodae</taxon>
        <taxon>Triticeae</taxon>
        <taxon>Triticinae</taxon>
        <taxon>Triticum</taxon>
    </lineage>
</organism>
<dbReference type="Gramene" id="TraesPARA_EIv1.0_1311980.1">
    <property type="protein sequence ID" value="TraesPARA_EIv1.0_1311980.1.CDS"/>
    <property type="gene ID" value="TraesPARA_EIv1.0_1311980"/>
</dbReference>
<dbReference type="Gramene" id="TraesRN4B0100050700.1">
    <property type="protein sequence ID" value="TraesRN4B0100050700.1"/>
    <property type="gene ID" value="TraesRN4B0100050700"/>
</dbReference>
<dbReference type="Gene3D" id="2.40.480.10">
    <property type="entry name" value="Allene oxide cyclase-like"/>
    <property type="match status" value="1"/>
</dbReference>
<dbReference type="Gramene" id="TraesROB_scaffold_047273_01G000100.1">
    <property type="protein sequence ID" value="TraesROB_scaffold_047273_01G000100.1"/>
    <property type="gene ID" value="TraesROB_scaffold_047273_01G000100"/>
</dbReference>
<dbReference type="KEGG" id="taes:123094249"/>
<dbReference type="Gramene" id="TraesCS4B03G0051500.1">
    <property type="protein sequence ID" value="TraesCS4B03G0051500.1.CDS"/>
    <property type="gene ID" value="TraesCS4B03G0051500"/>
</dbReference>
<dbReference type="InterPro" id="IPR044859">
    <property type="entry name" value="Allene_oxi_cyc_Dirigent"/>
</dbReference>
<dbReference type="SMART" id="SM00915">
    <property type="entry name" value="Jacalin"/>
    <property type="match status" value="1"/>
</dbReference>
<dbReference type="SUPFAM" id="SSF51101">
    <property type="entry name" value="Mannose-binding lectins"/>
    <property type="match status" value="1"/>
</dbReference>
<dbReference type="Gene3D" id="2.100.10.30">
    <property type="entry name" value="Jacalin-like lectin domain"/>
    <property type="match status" value="1"/>
</dbReference>
<dbReference type="OMA" id="VDQIGAY"/>
<comment type="subcellular location">
    <subcellularLocation>
        <location evidence="5">Secreted</location>
        <location evidence="5">Extracellular space</location>
        <location evidence="5">Apoplast</location>
    </subcellularLocation>
</comment>
<dbReference type="RefSeq" id="XP_044372238.1">
    <property type="nucleotide sequence ID" value="XM_044516303.1"/>
</dbReference>
<evidence type="ECO:0000256" key="5">
    <source>
        <dbReference type="RuleBase" id="RU363099"/>
    </source>
</evidence>
<dbReference type="Gramene" id="TraesCAD_scaffold_020866_01G000400.1">
    <property type="protein sequence ID" value="TraesCAD_scaffold_020866_01G000400.1"/>
    <property type="gene ID" value="TraesCAD_scaffold_020866_01G000400"/>
</dbReference>
<dbReference type="Pfam" id="PF01419">
    <property type="entry name" value="Jacalin"/>
    <property type="match status" value="1"/>
</dbReference>
<comment type="function">
    <text evidence="5">Dirigent proteins impart stereoselectivity on the phenoxy radical-coupling reaction, yielding optically active lignans from two molecules of coniferyl alcohol in the biosynthesis of lignans, flavonolignans, and alkaloids and thus plays a central role in plant secondary metabolism.</text>
</comment>